<protein>
    <submittedName>
        <fullName evidence="2">Ethanolamine utilization protein EutP</fullName>
    </submittedName>
</protein>
<organism evidence="2 3">
    <name type="scientific">Sporosarcina psychrophila</name>
    <name type="common">Bacillus psychrophilus</name>
    <dbReference type="NCBI Taxonomy" id="1476"/>
    <lineage>
        <taxon>Bacteria</taxon>
        <taxon>Bacillati</taxon>
        <taxon>Bacillota</taxon>
        <taxon>Bacilli</taxon>
        <taxon>Bacillales</taxon>
        <taxon>Caryophanaceae</taxon>
        <taxon>Sporosarcina</taxon>
    </lineage>
</organism>
<dbReference type="Gene3D" id="3.40.50.300">
    <property type="entry name" value="P-loop containing nucleotide triphosphate hydrolases"/>
    <property type="match status" value="1"/>
</dbReference>
<dbReference type="PANTHER" id="PTHR40453:SF1">
    <property type="entry name" value="PROTEIN YOEF"/>
    <property type="match status" value="1"/>
</dbReference>
<evidence type="ECO:0000313" key="3">
    <source>
        <dbReference type="Proteomes" id="UP001549104"/>
    </source>
</evidence>
<proteinExistence type="inferred from homology"/>
<dbReference type="CDD" id="cd00882">
    <property type="entry name" value="Ras_like_GTPase"/>
    <property type="match status" value="1"/>
</dbReference>
<evidence type="ECO:0000313" key="2">
    <source>
        <dbReference type="EMBL" id="MET3655122.1"/>
    </source>
</evidence>
<evidence type="ECO:0000256" key="1">
    <source>
        <dbReference type="PIRNR" id="PIRNR036409"/>
    </source>
</evidence>
<dbReference type="SUPFAM" id="SSF52540">
    <property type="entry name" value="P-loop containing nucleoside triphosphate hydrolases"/>
    <property type="match status" value="1"/>
</dbReference>
<sequence>MKNRAMLIGSIGAGKSTLTNALLGKTVEAFKTQTLTYYDWIVDTPGEYTENPMFYKSIMATALEVTHVFYLQDATNGKMIFPPGFSMGITKLPIGVITKSDHPNADIARSIDMIKSVVSSGPIVITSSVEGIGIEYLKELVKLNDMNSMKNFVIAAMDDKLLFNDYLYTSRNV</sequence>
<dbReference type="InterPro" id="IPR027417">
    <property type="entry name" value="P-loop_NTPase"/>
</dbReference>
<reference evidence="2 3" key="1">
    <citation type="submission" date="2024-06" db="EMBL/GenBank/DDBJ databases">
        <title>Sorghum-associated microbial communities from plants grown in Nebraska, USA.</title>
        <authorList>
            <person name="Schachtman D."/>
        </authorList>
    </citation>
    <scope>NUCLEOTIDE SEQUENCE [LARGE SCALE GENOMIC DNA]</scope>
    <source>
        <strain evidence="2 3">1288</strain>
    </source>
</reference>
<dbReference type="Pfam" id="PF10662">
    <property type="entry name" value="PduV-EutP"/>
    <property type="match status" value="1"/>
</dbReference>
<keyword evidence="1" id="KW-0547">Nucleotide-binding</keyword>
<dbReference type="Proteomes" id="UP001549104">
    <property type="component" value="Unassembled WGS sequence"/>
</dbReference>
<dbReference type="InterPro" id="IPR012381">
    <property type="entry name" value="EutP_PduV"/>
</dbReference>
<comment type="similarity">
    <text evidence="1">Belongs to the EutP/PduV family.</text>
</comment>
<accession>A0ABV2K225</accession>
<name>A0ABV2K225_SPOPS</name>
<gene>
    <name evidence="2" type="ORF">ABIC55_000206</name>
</gene>
<comment type="caution">
    <text evidence="2">The sequence shown here is derived from an EMBL/GenBank/DDBJ whole genome shotgun (WGS) entry which is preliminary data.</text>
</comment>
<dbReference type="EMBL" id="JBEPME010000001">
    <property type="protein sequence ID" value="MET3655122.1"/>
    <property type="molecule type" value="Genomic_DNA"/>
</dbReference>
<keyword evidence="3" id="KW-1185">Reference proteome</keyword>
<dbReference type="PANTHER" id="PTHR40453">
    <property type="entry name" value="PROTEIN YOEF"/>
    <property type="match status" value="1"/>
</dbReference>
<dbReference type="RefSeq" id="WP_067213535.1">
    <property type="nucleotide sequence ID" value="NZ_CP014616.1"/>
</dbReference>
<dbReference type="PIRSF" id="PIRSF036409">
    <property type="entry name" value="EutP_PduV"/>
    <property type="match status" value="1"/>
</dbReference>